<evidence type="ECO:0000313" key="1">
    <source>
        <dbReference type="EMBL" id="BAY58656.1"/>
    </source>
</evidence>
<dbReference type="EMBL" id="AP018203">
    <property type="protein sequence ID" value="BAY58656.1"/>
    <property type="molecule type" value="Genomic_DNA"/>
</dbReference>
<dbReference type="AlphaFoldDB" id="A0A1Z4JPK5"/>
<dbReference type="Gene3D" id="3.40.50.1820">
    <property type="entry name" value="alpha/beta hydrolase"/>
    <property type="match status" value="1"/>
</dbReference>
<gene>
    <name evidence="1" type="ORF">NIES2135_55290</name>
</gene>
<dbReference type="GO" id="GO:0016020">
    <property type="term" value="C:membrane"/>
    <property type="evidence" value="ECO:0007669"/>
    <property type="project" value="TreeGrafter"/>
</dbReference>
<accession>A0A1Z4JPK5</accession>
<organism evidence="1 2">
    <name type="scientific">Leptolyngbya boryana NIES-2135</name>
    <dbReference type="NCBI Taxonomy" id="1973484"/>
    <lineage>
        <taxon>Bacteria</taxon>
        <taxon>Bacillati</taxon>
        <taxon>Cyanobacteriota</taxon>
        <taxon>Cyanophyceae</taxon>
        <taxon>Leptolyngbyales</taxon>
        <taxon>Leptolyngbyaceae</taxon>
        <taxon>Leptolyngbya group</taxon>
        <taxon>Leptolyngbya</taxon>
    </lineage>
</organism>
<keyword evidence="2" id="KW-1185">Reference proteome</keyword>
<sequence>MDQVVDAVWVSASAGVKALDRPLIQYLSRQATIALWQYEQDLDEASSLASAVELLHQYLETQHHSVHLLGHGTSGIVALLYARLYPEKVKSLTLFSVAAQPAITWHTHYYVQRKLLPCSRQQVLGQMVRNLFGTHLPFQTQAFVALLDRDLETSPSLHSLYGLVQLPKGGVEIPLLVCAANDDSVIDRRSHAQWSRMLKLGDRLWRCPEGRHFFHFFHPEPVGNEVVQFWQSLSRMPELELTA</sequence>
<dbReference type="SUPFAM" id="SSF53474">
    <property type="entry name" value="alpha/beta-Hydrolases"/>
    <property type="match status" value="1"/>
</dbReference>
<reference evidence="1 2" key="1">
    <citation type="submission" date="2017-06" db="EMBL/GenBank/DDBJ databases">
        <title>Genome sequencing of cyanobaciteial culture collection at National Institute for Environmental Studies (NIES).</title>
        <authorList>
            <person name="Hirose Y."/>
            <person name="Shimura Y."/>
            <person name="Fujisawa T."/>
            <person name="Nakamura Y."/>
            <person name="Kawachi M."/>
        </authorList>
    </citation>
    <scope>NUCLEOTIDE SEQUENCE [LARGE SCALE GENOMIC DNA]</scope>
    <source>
        <strain evidence="1 2">NIES-2135</strain>
    </source>
</reference>
<name>A0A1Z4JPK5_LEPBY</name>
<protein>
    <recommendedName>
        <fullName evidence="3">AB hydrolase-1 domain-containing protein</fullName>
    </recommendedName>
</protein>
<evidence type="ECO:0000313" key="2">
    <source>
        <dbReference type="Proteomes" id="UP000217895"/>
    </source>
</evidence>
<dbReference type="InterPro" id="IPR050266">
    <property type="entry name" value="AB_hydrolase_sf"/>
</dbReference>
<evidence type="ECO:0008006" key="3">
    <source>
        <dbReference type="Google" id="ProtNLM"/>
    </source>
</evidence>
<dbReference type="PANTHER" id="PTHR43798:SF33">
    <property type="entry name" value="HYDROLASE, PUTATIVE (AFU_ORTHOLOGUE AFUA_2G14860)-RELATED"/>
    <property type="match status" value="1"/>
</dbReference>
<dbReference type="PANTHER" id="PTHR43798">
    <property type="entry name" value="MONOACYLGLYCEROL LIPASE"/>
    <property type="match status" value="1"/>
</dbReference>
<dbReference type="Proteomes" id="UP000217895">
    <property type="component" value="Chromosome"/>
</dbReference>
<proteinExistence type="predicted"/>
<dbReference type="InterPro" id="IPR029058">
    <property type="entry name" value="AB_hydrolase_fold"/>
</dbReference>